<keyword evidence="3" id="KW-0436">Ligase</keyword>
<dbReference type="Gene3D" id="3.40.50.12780">
    <property type="entry name" value="N-terminal domain of ligase-like"/>
    <property type="match status" value="1"/>
</dbReference>
<evidence type="ECO:0000256" key="3">
    <source>
        <dbReference type="ARBA" id="ARBA00022598"/>
    </source>
</evidence>
<dbReference type="InterPro" id="IPR000873">
    <property type="entry name" value="AMP-dep_synth/lig_dom"/>
</dbReference>
<organism evidence="9 10">
    <name type="scientific">Marinibaculum pumilum</name>
    <dbReference type="NCBI Taxonomy" id="1766165"/>
    <lineage>
        <taxon>Bacteria</taxon>
        <taxon>Pseudomonadati</taxon>
        <taxon>Pseudomonadota</taxon>
        <taxon>Alphaproteobacteria</taxon>
        <taxon>Rhodospirillales</taxon>
        <taxon>Rhodospirillaceae</taxon>
        <taxon>Marinibaculum</taxon>
    </lineage>
</organism>
<dbReference type="InterPro" id="IPR045851">
    <property type="entry name" value="AMP-bd_C_sf"/>
</dbReference>
<dbReference type="InterPro" id="IPR050237">
    <property type="entry name" value="ATP-dep_AMP-bd_enzyme"/>
</dbReference>
<dbReference type="EC" id="6.2.1.3" evidence="4"/>
<comment type="caution">
    <text evidence="9">The sequence shown here is derived from an EMBL/GenBank/DDBJ whole genome shotgun (WGS) entry which is preliminary data.</text>
</comment>
<evidence type="ECO:0000256" key="6">
    <source>
        <dbReference type="ARBA" id="ARBA00042773"/>
    </source>
</evidence>
<feature type="domain" description="AMP-binding enzyme C-terminal" evidence="8">
    <location>
        <begin position="446"/>
        <end position="515"/>
    </location>
</feature>
<evidence type="ECO:0000259" key="7">
    <source>
        <dbReference type="Pfam" id="PF00501"/>
    </source>
</evidence>
<evidence type="ECO:0000259" key="8">
    <source>
        <dbReference type="Pfam" id="PF13193"/>
    </source>
</evidence>
<sequence length="539" mass="55672">MPHSIDTVTGLIAARAAEAPGATAVIADEGRLDYGGLDALGRRAAAGLAALGVGAGSRVAFWLPNSLAYLGLYLGCCRLGATAVAVNTRYRSAEVGDIVGRSGASVLVLWPGFRGIDFLGLLEGCDPAALAGIRHVVTVDPFGQGGPARLPGHLDHAARVDWHDLAGAPAMAPADGRDRAAPEAHCNIFTTSGTTRAPKFVAHHQASIAGHAQTAATAFGYPARRGGFMCVLPFCGVFGFNQVMAALAAGRPAVIRSAFDPAEVVALMDEHGVTDINGTDDMLAALMDAAGGPAAMARTPFIGWAAWGTGYETLGRRADAAGIRFCGLFGMSEIQALFSARPADDPVERRLKPGGTLASPVTEIRVRDPDNGAVLGMNAPGELEVRGPSLMAGYADDPAATAAAFTADGWFRTGDLAQLDGPRSLLFLQRMGDVLRLGGFLVSPAEIEAQLQAGPGIAAAQVVGVPGPDGTRPVGFVTLADGAGFDEAALQAHCAARLARFKVPVRIFALDDFPRAMSPNGMKIQRAALRRLAEEALQA</sequence>
<dbReference type="Pfam" id="PF00501">
    <property type="entry name" value="AMP-binding"/>
    <property type="match status" value="1"/>
</dbReference>
<proteinExistence type="predicted"/>
<evidence type="ECO:0000256" key="4">
    <source>
        <dbReference type="ARBA" id="ARBA00026121"/>
    </source>
</evidence>
<accession>A0ABV7L1I2</accession>
<dbReference type="InterPro" id="IPR025110">
    <property type="entry name" value="AMP-bd_C"/>
</dbReference>
<dbReference type="EMBL" id="JBHRTR010000028">
    <property type="protein sequence ID" value="MFC3228439.1"/>
    <property type="molecule type" value="Genomic_DNA"/>
</dbReference>
<keyword evidence="10" id="KW-1185">Reference proteome</keyword>
<evidence type="ECO:0000256" key="5">
    <source>
        <dbReference type="ARBA" id="ARBA00039545"/>
    </source>
</evidence>
<comment type="subcellular location">
    <subcellularLocation>
        <location evidence="1">Membrane</location>
        <topology evidence="1">Peripheral membrane protein</topology>
    </subcellularLocation>
</comment>
<dbReference type="InterPro" id="IPR042099">
    <property type="entry name" value="ANL_N_sf"/>
</dbReference>
<dbReference type="PANTHER" id="PTHR43767:SF8">
    <property type="entry name" value="LONG-CHAIN-FATTY-ACID--COA LIGASE"/>
    <property type="match status" value="1"/>
</dbReference>
<dbReference type="Proteomes" id="UP001595528">
    <property type="component" value="Unassembled WGS sequence"/>
</dbReference>
<reference evidence="10" key="1">
    <citation type="journal article" date="2019" name="Int. J. Syst. Evol. Microbiol.">
        <title>The Global Catalogue of Microorganisms (GCM) 10K type strain sequencing project: providing services to taxonomists for standard genome sequencing and annotation.</title>
        <authorList>
            <consortium name="The Broad Institute Genomics Platform"/>
            <consortium name="The Broad Institute Genome Sequencing Center for Infectious Disease"/>
            <person name="Wu L."/>
            <person name="Ma J."/>
        </authorList>
    </citation>
    <scope>NUCLEOTIDE SEQUENCE [LARGE SCALE GENOMIC DNA]</scope>
    <source>
        <strain evidence="10">KCTC 42964</strain>
    </source>
</reference>
<dbReference type="PANTHER" id="PTHR43767">
    <property type="entry name" value="LONG-CHAIN-FATTY-ACID--COA LIGASE"/>
    <property type="match status" value="1"/>
</dbReference>
<dbReference type="Pfam" id="PF13193">
    <property type="entry name" value="AMP-binding_C"/>
    <property type="match status" value="1"/>
</dbReference>
<dbReference type="SUPFAM" id="SSF56801">
    <property type="entry name" value="Acetyl-CoA synthetase-like"/>
    <property type="match status" value="1"/>
</dbReference>
<comment type="pathway">
    <text evidence="2">Lipid metabolism; fatty acid beta-oxidation.</text>
</comment>
<feature type="domain" description="AMP-dependent synthetase/ligase" evidence="7">
    <location>
        <begin position="14"/>
        <end position="394"/>
    </location>
</feature>
<evidence type="ECO:0000256" key="2">
    <source>
        <dbReference type="ARBA" id="ARBA00005005"/>
    </source>
</evidence>
<evidence type="ECO:0000313" key="9">
    <source>
        <dbReference type="EMBL" id="MFC3228439.1"/>
    </source>
</evidence>
<dbReference type="Gene3D" id="3.30.300.30">
    <property type="match status" value="1"/>
</dbReference>
<evidence type="ECO:0000313" key="10">
    <source>
        <dbReference type="Proteomes" id="UP001595528"/>
    </source>
</evidence>
<dbReference type="CDD" id="cd04433">
    <property type="entry name" value="AFD_class_I"/>
    <property type="match status" value="1"/>
</dbReference>
<evidence type="ECO:0000256" key="1">
    <source>
        <dbReference type="ARBA" id="ARBA00004170"/>
    </source>
</evidence>
<protein>
    <recommendedName>
        <fullName evidence="5">Long-chain-fatty-acid--CoA ligase</fullName>
        <ecNumber evidence="4">6.2.1.3</ecNumber>
    </recommendedName>
    <alternativeName>
        <fullName evidence="6">Long-chain acyl-CoA synthetase</fullName>
    </alternativeName>
</protein>
<dbReference type="RefSeq" id="WP_379901549.1">
    <property type="nucleotide sequence ID" value="NZ_JBHRTR010000028.1"/>
</dbReference>
<gene>
    <name evidence="9" type="ORF">ACFOGJ_14440</name>
</gene>
<name>A0ABV7L1I2_9PROT</name>